<dbReference type="Pfam" id="PF13360">
    <property type="entry name" value="PQQ_2"/>
    <property type="match status" value="1"/>
</dbReference>
<dbReference type="SMART" id="SM00564">
    <property type="entry name" value="PQQ"/>
    <property type="match status" value="2"/>
</dbReference>
<evidence type="ECO:0000313" key="4">
    <source>
        <dbReference type="Proteomes" id="UP000027284"/>
    </source>
</evidence>
<dbReference type="Gene3D" id="2.130.10.10">
    <property type="entry name" value="YVTN repeat-like/Quinoprotein amine dehydrogenase"/>
    <property type="match status" value="1"/>
</dbReference>
<dbReference type="RefSeq" id="WP_038049829.1">
    <property type="nucleotide sequence ID" value="NZ_JMFG01000023.1"/>
</dbReference>
<feature type="chain" id="PRO_5001616349" description="Pyrrolo-quinoline quinone repeat domain-containing protein" evidence="1">
    <location>
        <begin position="22"/>
        <end position="136"/>
    </location>
</feature>
<gene>
    <name evidence="3" type="ORF">EG19_05965</name>
</gene>
<dbReference type="InterPro" id="IPR018391">
    <property type="entry name" value="PQQ_b-propeller_rpt"/>
</dbReference>
<evidence type="ECO:0000259" key="2">
    <source>
        <dbReference type="Pfam" id="PF13360"/>
    </source>
</evidence>
<feature type="signal peptide" evidence="1">
    <location>
        <begin position="1"/>
        <end position="21"/>
    </location>
</feature>
<dbReference type="InterPro" id="IPR011047">
    <property type="entry name" value="Quinoprotein_ADH-like_sf"/>
</dbReference>
<dbReference type="InterPro" id="IPR015943">
    <property type="entry name" value="WD40/YVTN_repeat-like_dom_sf"/>
</dbReference>
<dbReference type="AlphaFoldDB" id="A0A062XR54"/>
<reference evidence="3 4" key="1">
    <citation type="submission" date="2014-04" db="EMBL/GenBank/DDBJ databases">
        <title>The Genome Sequence of Thermoanaerobaculum aquaticum MP-01, The First Cultivated Group 23 Acidobacterium.</title>
        <authorList>
            <person name="Stamps B.W."/>
            <person name="Losey N.A."/>
            <person name="Lawson P.A."/>
            <person name="Stevenson B.S."/>
        </authorList>
    </citation>
    <scope>NUCLEOTIDE SEQUENCE [LARGE SCALE GENOMIC DNA]</scope>
    <source>
        <strain evidence="3 4">MP-01</strain>
    </source>
</reference>
<dbReference type="STRING" id="1312852.EG19_05965"/>
<proteinExistence type="predicted"/>
<keyword evidence="1" id="KW-0732">Signal</keyword>
<dbReference type="OrthoDB" id="100832at2"/>
<evidence type="ECO:0000256" key="1">
    <source>
        <dbReference type="SAM" id="SignalP"/>
    </source>
</evidence>
<dbReference type="SUPFAM" id="SSF50998">
    <property type="entry name" value="Quinoprotein alcohol dehydrogenase-like"/>
    <property type="match status" value="1"/>
</dbReference>
<dbReference type="EMBL" id="JMFG01000023">
    <property type="protein sequence ID" value="KDA53293.1"/>
    <property type="molecule type" value="Genomic_DNA"/>
</dbReference>
<sequence>MKRWILALVVVFGFLPPAAEAEVVALQLERKGVKKPEQMVYGVDLATGQVVWEHRFGEEVNFVEKVKGGLLVGCDDGTLSLVDPATGSLRWTAKLGEKDEKVNTFRGEFAEGFLVSFHNEVLWLVSPKGEVVWVLR</sequence>
<organism evidence="3 4">
    <name type="scientific">Thermoanaerobaculum aquaticum</name>
    <dbReference type="NCBI Taxonomy" id="1312852"/>
    <lineage>
        <taxon>Bacteria</taxon>
        <taxon>Pseudomonadati</taxon>
        <taxon>Acidobacteriota</taxon>
        <taxon>Thermoanaerobaculia</taxon>
        <taxon>Thermoanaerobaculales</taxon>
        <taxon>Thermoanaerobaculaceae</taxon>
        <taxon>Thermoanaerobaculum</taxon>
    </lineage>
</organism>
<accession>A0A062XR54</accession>
<dbReference type="Proteomes" id="UP000027284">
    <property type="component" value="Unassembled WGS sequence"/>
</dbReference>
<evidence type="ECO:0000313" key="3">
    <source>
        <dbReference type="EMBL" id="KDA53293.1"/>
    </source>
</evidence>
<comment type="caution">
    <text evidence="3">The sequence shown here is derived from an EMBL/GenBank/DDBJ whole genome shotgun (WGS) entry which is preliminary data.</text>
</comment>
<feature type="domain" description="Pyrrolo-quinoline quinone repeat" evidence="2">
    <location>
        <begin position="38"/>
        <end position="134"/>
    </location>
</feature>
<name>A0A062XR54_9BACT</name>
<protein>
    <recommendedName>
        <fullName evidence="2">Pyrrolo-quinoline quinone repeat domain-containing protein</fullName>
    </recommendedName>
</protein>
<keyword evidence="4" id="KW-1185">Reference proteome</keyword>
<dbReference type="InterPro" id="IPR002372">
    <property type="entry name" value="PQQ_rpt_dom"/>
</dbReference>